<comment type="caution">
    <text evidence="1">The sequence shown here is derived from an EMBL/GenBank/DDBJ whole genome shotgun (WGS) entry which is preliminary data.</text>
</comment>
<name>A0AAW0G9V7_9APHY</name>
<proteinExistence type="predicted"/>
<gene>
    <name evidence="1" type="ORF">QCA50_009139</name>
</gene>
<keyword evidence="2" id="KW-1185">Reference proteome</keyword>
<accession>A0AAW0G9V7</accession>
<protein>
    <submittedName>
        <fullName evidence="1">Uncharacterized protein</fullName>
    </submittedName>
</protein>
<sequence>MQKTCTLTSNSVGNEWIEDTCQPMSIPPEHSESRHAIDFFHGLIILSARALLIRRRMQQALDTGSSDILRCYEPYKHSSSSKMSANSAIDLWTFSICTSISNFLEYCEKDNVESRNLKTLDDG</sequence>
<evidence type="ECO:0000313" key="2">
    <source>
        <dbReference type="Proteomes" id="UP001385951"/>
    </source>
</evidence>
<dbReference type="EMBL" id="JASBNA010000012">
    <property type="protein sequence ID" value="KAK7687920.1"/>
    <property type="molecule type" value="Genomic_DNA"/>
</dbReference>
<dbReference type="Proteomes" id="UP001385951">
    <property type="component" value="Unassembled WGS sequence"/>
</dbReference>
<reference evidence="1 2" key="1">
    <citation type="submission" date="2022-09" db="EMBL/GenBank/DDBJ databases">
        <authorList>
            <person name="Palmer J.M."/>
        </authorList>
    </citation>
    <scope>NUCLEOTIDE SEQUENCE [LARGE SCALE GENOMIC DNA]</scope>
    <source>
        <strain evidence="1 2">DSM 7382</strain>
    </source>
</reference>
<dbReference type="AlphaFoldDB" id="A0AAW0G9V7"/>
<evidence type="ECO:0000313" key="1">
    <source>
        <dbReference type="EMBL" id="KAK7687920.1"/>
    </source>
</evidence>
<organism evidence="1 2">
    <name type="scientific">Cerrena zonata</name>
    <dbReference type="NCBI Taxonomy" id="2478898"/>
    <lineage>
        <taxon>Eukaryota</taxon>
        <taxon>Fungi</taxon>
        <taxon>Dikarya</taxon>
        <taxon>Basidiomycota</taxon>
        <taxon>Agaricomycotina</taxon>
        <taxon>Agaricomycetes</taxon>
        <taxon>Polyporales</taxon>
        <taxon>Cerrenaceae</taxon>
        <taxon>Cerrena</taxon>
    </lineage>
</organism>